<feature type="transmembrane region" description="Helical" evidence="1">
    <location>
        <begin position="84"/>
        <end position="109"/>
    </location>
</feature>
<gene>
    <name evidence="2" type="ORF">EZE20_23395</name>
</gene>
<dbReference type="AlphaFoldDB" id="A0A4R4JVL7"/>
<feature type="transmembrane region" description="Helical" evidence="1">
    <location>
        <begin position="7"/>
        <end position="36"/>
    </location>
</feature>
<sequence length="119" mass="12806">MKTLLNYLLMVAATALLQLFMPWWTIALVPFVVYLLRPERPLVAYATSLAAIATVWMVYAIFLHTTSGGSMSDRVAQLFFLPNGGALVGTTTLLSGLVAGFAGLAGHYIRSAVVSEKQA</sequence>
<dbReference type="OrthoDB" id="1525231at2"/>
<reference evidence="2 3" key="1">
    <citation type="submission" date="2019-02" db="EMBL/GenBank/DDBJ databases">
        <title>Arundinibacter roseus gen. nov., sp. nov., a new member of the family Cytophagaceae.</title>
        <authorList>
            <person name="Szuroczki S."/>
            <person name="Khayer B."/>
            <person name="Sproer C."/>
            <person name="Toumi M."/>
            <person name="Szabo A."/>
            <person name="Felfoldi T."/>
            <person name="Schumann P."/>
            <person name="Toth E."/>
        </authorList>
    </citation>
    <scope>NUCLEOTIDE SEQUENCE [LARGE SCALE GENOMIC DNA]</scope>
    <source>
        <strain evidence="2 3">DMA-k-7a</strain>
    </source>
</reference>
<keyword evidence="3" id="KW-1185">Reference proteome</keyword>
<dbReference type="Proteomes" id="UP000295706">
    <property type="component" value="Unassembled WGS sequence"/>
</dbReference>
<evidence type="ECO:0000313" key="2">
    <source>
        <dbReference type="EMBL" id="TDB58106.1"/>
    </source>
</evidence>
<keyword evidence="1" id="KW-0812">Transmembrane</keyword>
<dbReference type="EMBL" id="SMJU01000025">
    <property type="protein sequence ID" value="TDB58106.1"/>
    <property type="molecule type" value="Genomic_DNA"/>
</dbReference>
<comment type="caution">
    <text evidence="2">The sequence shown here is derived from an EMBL/GenBank/DDBJ whole genome shotgun (WGS) entry which is preliminary data.</text>
</comment>
<proteinExistence type="predicted"/>
<evidence type="ECO:0000256" key="1">
    <source>
        <dbReference type="SAM" id="Phobius"/>
    </source>
</evidence>
<organism evidence="2 3">
    <name type="scientific">Arundinibacter roseus</name>
    <dbReference type="NCBI Taxonomy" id="2070510"/>
    <lineage>
        <taxon>Bacteria</taxon>
        <taxon>Pseudomonadati</taxon>
        <taxon>Bacteroidota</taxon>
        <taxon>Cytophagia</taxon>
        <taxon>Cytophagales</taxon>
        <taxon>Spirosomataceae</taxon>
        <taxon>Arundinibacter</taxon>
    </lineage>
</organism>
<name>A0A4R4JVL7_9BACT</name>
<protein>
    <submittedName>
        <fullName evidence="2">Uncharacterized protein</fullName>
    </submittedName>
</protein>
<accession>A0A4R4JVL7</accession>
<dbReference type="RefSeq" id="WP_132122354.1">
    <property type="nucleotide sequence ID" value="NZ_SMJU01000025.1"/>
</dbReference>
<feature type="transmembrane region" description="Helical" evidence="1">
    <location>
        <begin position="42"/>
        <end position="63"/>
    </location>
</feature>
<keyword evidence="1" id="KW-0472">Membrane</keyword>
<evidence type="ECO:0000313" key="3">
    <source>
        <dbReference type="Proteomes" id="UP000295706"/>
    </source>
</evidence>
<keyword evidence="1" id="KW-1133">Transmembrane helix</keyword>